<dbReference type="Pfam" id="PF00069">
    <property type="entry name" value="Pkinase"/>
    <property type="match status" value="2"/>
</dbReference>
<dbReference type="GO" id="GO:0005737">
    <property type="term" value="C:cytoplasm"/>
    <property type="evidence" value="ECO:0007669"/>
    <property type="project" value="TreeGrafter"/>
</dbReference>
<protein>
    <recommendedName>
        <fullName evidence="2">non-specific serine/threonine protein kinase</fullName>
        <ecNumber evidence="2">2.7.11.1</ecNumber>
    </recommendedName>
</protein>
<dbReference type="WBParaSite" id="ALUE_0001334901-mRNA-1">
    <property type="protein sequence ID" value="ALUE_0001334901-mRNA-1"/>
    <property type="gene ID" value="ALUE_0001334901"/>
</dbReference>
<feature type="domain" description="Protein kinase" evidence="11">
    <location>
        <begin position="207"/>
        <end position="535"/>
    </location>
</feature>
<feature type="compositionally biased region" description="Polar residues" evidence="10">
    <location>
        <begin position="79"/>
        <end position="91"/>
    </location>
</feature>
<dbReference type="SMART" id="SM00220">
    <property type="entry name" value="S_TKc"/>
    <property type="match status" value="1"/>
</dbReference>
<accession>A0A9J2PVM9</accession>
<evidence type="ECO:0000256" key="4">
    <source>
        <dbReference type="ARBA" id="ARBA00022679"/>
    </source>
</evidence>
<dbReference type="GO" id="GO:0005524">
    <property type="term" value="F:ATP binding"/>
    <property type="evidence" value="ECO:0007669"/>
    <property type="project" value="UniProtKB-KW"/>
</dbReference>
<dbReference type="Proteomes" id="UP000036681">
    <property type="component" value="Unplaced"/>
</dbReference>
<evidence type="ECO:0000256" key="2">
    <source>
        <dbReference type="ARBA" id="ARBA00012513"/>
    </source>
</evidence>
<dbReference type="InterPro" id="IPR011009">
    <property type="entry name" value="Kinase-like_dom_sf"/>
</dbReference>
<dbReference type="SUPFAM" id="SSF56112">
    <property type="entry name" value="Protein kinase-like (PK-like)"/>
    <property type="match status" value="3"/>
</dbReference>
<comment type="catalytic activity">
    <reaction evidence="9">
        <text>L-seryl-[protein] + ATP = O-phospho-L-seryl-[protein] + ADP + H(+)</text>
        <dbReference type="Rhea" id="RHEA:17989"/>
        <dbReference type="Rhea" id="RHEA-COMP:9863"/>
        <dbReference type="Rhea" id="RHEA-COMP:11604"/>
        <dbReference type="ChEBI" id="CHEBI:15378"/>
        <dbReference type="ChEBI" id="CHEBI:29999"/>
        <dbReference type="ChEBI" id="CHEBI:30616"/>
        <dbReference type="ChEBI" id="CHEBI:83421"/>
        <dbReference type="ChEBI" id="CHEBI:456216"/>
        <dbReference type="EC" id="2.7.11.1"/>
    </reaction>
</comment>
<keyword evidence="4" id="KW-0808">Transferase</keyword>
<sequence length="643" mass="73254">MTAIAKSAQLRQIHSEPATISSIQTDISNMQIKGTQFDLPNVINGSMTTKNVYNPPLREQLLREKLANAKSAKMDSIDETSSMVRTNSAQSLPVTSSEGVAAMTPYQRTLYMLANDAAFQKEVALGKRIGFYRLGKELGAGNFSKVKLGVHVLTKEKVAVKIMEKTKMDQKAQRLLTREIKSMEDLHHPNIIRLFEEVALGKRIGFYRLGKELGAGNFSKVKLGVHVLTKDHNDKYCSIKISEKVAVKIMEKTKMDQKAQRLLTREIKSMEDLHHPNIIRLFEVFFYICIISLINFSMKIIISIKISEKVAVKIMEKTKMDQKAQRLLTREIKSMEDLHHPNIIRLFECVETISRTFLVMEYAGGGELYAFVQERGKLTEDDAKPLYAQIVAAVVHMHSKDIVHRDIKAENVIFSHPGWVKLADFGFSCQVENGANLSTFCGSPPYAAPELFQDKDYSGAMVDIWAMGVLLYFMLVGVTPFRGETLNDLTQNILKGIYNMPDYLSTFAQHLISRMLEMDPNRRLTILDVKKAYWLRESKFPRSYVQCSTVPNEEELETSSVARNVWHTLREYGIDEEMMKEAAPKGARNAIIGTYRIVLYQSQVKDDDKERNKVKDHQLLQEASKNQRTQMVLNKRSKTCTLF</sequence>
<evidence type="ECO:0000256" key="10">
    <source>
        <dbReference type="SAM" id="MobiDB-lite"/>
    </source>
</evidence>
<evidence type="ECO:0000256" key="6">
    <source>
        <dbReference type="ARBA" id="ARBA00022777"/>
    </source>
</evidence>
<evidence type="ECO:0000256" key="8">
    <source>
        <dbReference type="ARBA" id="ARBA00047899"/>
    </source>
</evidence>
<dbReference type="Gene3D" id="3.30.200.20">
    <property type="entry name" value="Phosphorylase Kinase, domain 1"/>
    <property type="match status" value="2"/>
</dbReference>
<dbReference type="GO" id="GO:0035556">
    <property type="term" value="P:intracellular signal transduction"/>
    <property type="evidence" value="ECO:0007669"/>
    <property type="project" value="TreeGrafter"/>
</dbReference>
<keyword evidence="5" id="KW-0547">Nucleotide-binding</keyword>
<dbReference type="InterPro" id="IPR001245">
    <property type="entry name" value="Ser-Thr/Tyr_kinase_cat_dom"/>
</dbReference>
<evidence type="ECO:0000313" key="12">
    <source>
        <dbReference type="Proteomes" id="UP000036681"/>
    </source>
</evidence>
<keyword evidence="12" id="KW-1185">Reference proteome</keyword>
<dbReference type="GO" id="GO:0000226">
    <property type="term" value="P:microtubule cytoskeleton organization"/>
    <property type="evidence" value="ECO:0007669"/>
    <property type="project" value="TreeGrafter"/>
</dbReference>
<proteinExistence type="predicted"/>
<dbReference type="InterPro" id="IPR000719">
    <property type="entry name" value="Prot_kinase_dom"/>
</dbReference>
<dbReference type="Gene3D" id="1.10.510.10">
    <property type="entry name" value="Transferase(Phosphotransferase) domain 1"/>
    <property type="match status" value="1"/>
</dbReference>
<dbReference type="FunFam" id="3.30.200.20:FF:000003">
    <property type="entry name" value="Non-specific serine/threonine protein kinase"/>
    <property type="match status" value="1"/>
</dbReference>
<name>A0A9J2PVM9_ASCLU</name>
<evidence type="ECO:0000256" key="3">
    <source>
        <dbReference type="ARBA" id="ARBA00022527"/>
    </source>
</evidence>
<evidence type="ECO:0000256" key="1">
    <source>
        <dbReference type="ARBA" id="ARBA00001946"/>
    </source>
</evidence>
<organism evidence="12 13">
    <name type="scientific">Ascaris lumbricoides</name>
    <name type="common">Giant roundworm</name>
    <dbReference type="NCBI Taxonomy" id="6252"/>
    <lineage>
        <taxon>Eukaryota</taxon>
        <taxon>Metazoa</taxon>
        <taxon>Ecdysozoa</taxon>
        <taxon>Nematoda</taxon>
        <taxon>Chromadorea</taxon>
        <taxon>Rhabditida</taxon>
        <taxon>Spirurina</taxon>
        <taxon>Ascaridomorpha</taxon>
        <taxon>Ascaridoidea</taxon>
        <taxon>Ascarididae</taxon>
        <taxon>Ascaris</taxon>
    </lineage>
</organism>
<dbReference type="PROSITE" id="PS00108">
    <property type="entry name" value="PROTEIN_KINASE_ST"/>
    <property type="match status" value="1"/>
</dbReference>
<evidence type="ECO:0000256" key="7">
    <source>
        <dbReference type="ARBA" id="ARBA00022840"/>
    </source>
</evidence>
<keyword evidence="6" id="KW-0418">Kinase</keyword>
<dbReference type="GO" id="GO:0050321">
    <property type="term" value="F:tau-protein kinase activity"/>
    <property type="evidence" value="ECO:0007669"/>
    <property type="project" value="TreeGrafter"/>
</dbReference>
<dbReference type="InterPro" id="IPR008271">
    <property type="entry name" value="Ser/Thr_kinase_AS"/>
</dbReference>
<dbReference type="Pfam" id="PF07714">
    <property type="entry name" value="PK_Tyr_Ser-Thr"/>
    <property type="match status" value="1"/>
</dbReference>
<dbReference type="PANTHER" id="PTHR24346">
    <property type="entry name" value="MAP/MICROTUBULE AFFINITY-REGULATING KINASE"/>
    <property type="match status" value="1"/>
</dbReference>
<comment type="cofactor">
    <cofactor evidence="1">
        <name>Mg(2+)</name>
        <dbReference type="ChEBI" id="CHEBI:18420"/>
    </cofactor>
</comment>
<dbReference type="FunFam" id="1.10.510.10:FF:000571">
    <property type="entry name" value="Maternal embryonic leucine zipper kinase"/>
    <property type="match status" value="1"/>
</dbReference>
<comment type="catalytic activity">
    <reaction evidence="8">
        <text>L-threonyl-[protein] + ATP = O-phospho-L-threonyl-[protein] + ADP + H(+)</text>
        <dbReference type="Rhea" id="RHEA:46608"/>
        <dbReference type="Rhea" id="RHEA-COMP:11060"/>
        <dbReference type="Rhea" id="RHEA-COMP:11605"/>
        <dbReference type="ChEBI" id="CHEBI:15378"/>
        <dbReference type="ChEBI" id="CHEBI:30013"/>
        <dbReference type="ChEBI" id="CHEBI:30616"/>
        <dbReference type="ChEBI" id="CHEBI:61977"/>
        <dbReference type="ChEBI" id="CHEBI:456216"/>
        <dbReference type="EC" id="2.7.11.1"/>
    </reaction>
</comment>
<keyword evidence="3" id="KW-0723">Serine/threonine-protein kinase</keyword>
<dbReference type="PROSITE" id="PS50011">
    <property type="entry name" value="PROTEIN_KINASE_DOM"/>
    <property type="match status" value="1"/>
</dbReference>
<evidence type="ECO:0000256" key="9">
    <source>
        <dbReference type="ARBA" id="ARBA00048679"/>
    </source>
</evidence>
<dbReference type="PANTHER" id="PTHR24346:SF49">
    <property type="entry name" value="NIM1 SERINE_THREONINE PROTEIN KINASE"/>
    <property type="match status" value="1"/>
</dbReference>
<dbReference type="GO" id="GO:0006950">
    <property type="term" value="P:response to stress"/>
    <property type="evidence" value="ECO:0007669"/>
    <property type="project" value="UniProtKB-ARBA"/>
</dbReference>
<feature type="region of interest" description="Disordered" evidence="10">
    <location>
        <begin position="72"/>
        <end position="91"/>
    </location>
</feature>
<dbReference type="AlphaFoldDB" id="A0A9J2PVM9"/>
<evidence type="ECO:0000313" key="13">
    <source>
        <dbReference type="WBParaSite" id="ALUE_0001334901-mRNA-1"/>
    </source>
</evidence>
<evidence type="ECO:0000259" key="11">
    <source>
        <dbReference type="PROSITE" id="PS50011"/>
    </source>
</evidence>
<evidence type="ECO:0000256" key="5">
    <source>
        <dbReference type="ARBA" id="ARBA00022741"/>
    </source>
</evidence>
<keyword evidence="7" id="KW-0067">ATP-binding</keyword>
<reference evidence="13" key="1">
    <citation type="submission" date="2023-03" db="UniProtKB">
        <authorList>
            <consortium name="WormBaseParasite"/>
        </authorList>
    </citation>
    <scope>IDENTIFICATION</scope>
</reference>
<dbReference type="EC" id="2.7.11.1" evidence="2"/>